<sequence length="593" mass="64052">MAHMRSNTPGLDGVEDVPFVGDLPTFDTRANTDVFHIAEHAPSCSPSPSPAPSVTPPRPWYKRPGPLWLLPLTIVGAMLTAATIAPRQELYIKLACNELRPEYILLPPPIVTLGSDIPNDPQTPIYVPPPAPPNRPAILIPGPNKMCTSDPKVMAATAKLSTALTTSMGVLSCLTTGSWAQATIAAIGVLFTDAVLILVAFYADILPGGYRFLIVGNIIDGALGGWTTSMALAHAYVSDTVAPATRSRIFSFFTGALFAGMAAGPTLGALITRSTNDLLTVFYVGIALHITYTFFALFIIPESLDLKDRAAAMDRYRTNQDPSSTWFTHVKHAVLNFARPLVVFIPHKRVRGKGRDWSLTWIGIAFASAMLNMGSYTFKFQYAITQFGWGTTELGYWMSIVGVSRAAHLLLILPLILRGLQMVYRGRRHTFIDLFVARLSLGMEFVGYIVMGLITDTTLFAITTCWMSFGGGFAPSVQSIALALSQDQAAEKRIESDPPTPESESVSKATAAPSSESGTLFGALSVLQAVSSQIIGPSLFGLVFVNTIGSAPRAIFWASACCILISLFSLGMVRLKREVVVRADEVDEESRLI</sequence>
<dbReference type="Pfam" id="PF07690">
    <property type="entry name" value="MFS_1"/>
    <property type="match status" value="1"/>
</dbReference>
<dbReference type="InterPro" id="IPR036259">
    <property type="entry name" value="MFS_trans_sf"/>
</dbReference>
<feature type="transmembrane region" description="Helical" evidence="6">
    <location>
        <begin position="554"/>
        <end position="573"/>
    </location>
</feature>
<feature type="compositionally biased region" description="Polar residues" evidence="5">
    <location>
        <begin position="502"/>
        <end position="516"/>
    </location>
</feature>
<comment type="caution">
    <text evidence="7">The sequence shown here is derived from an EMBL/GenBank/DDBJ whole genome shotgun (WGS) entry which is preliminary data.</text>
</comment>
<feature type="transmembrane region" description="Helical" evidence="6">
    <location>
        <begin position="249"/>
        <end position="272"/>
    </location>
</feature>
<dbReference type="InterPro" id="IPR011701">
    <property type="entry name" value="MFS"/>
</dbReference>
<feature type="transmembrane region" description="Helical" evidence="6">
    <location>
        <begin position="396"/>
        <end position="420"/>
    </location>
</feature>
<feature type="transmembrane region" description="Helical" evidence="6">
    <location>
        <begin position="67"/>
        <end position="85"/>
    </location>
</feature>
<dbReference type="Proteomes" id="UP000663846">
    <property type="component" value="Unassembled WGS sequence"/>
</dbReference>
<evidence type="ECO:0000256" key="2">
    <source>
        <dbReference type="ARBA" id="ARBA00022692"/>
    </source>
</evidence>
<dbReference type="AlphaFoldDB" id="A0A8H3AL60"/>
<evidence type="ECO:0000313" key="7">
    <source>
        <dbReference type="EMBL" id="CAE6424241.1"/>
    </source>
</evidence>
<gene>
    <name evidence="7" type="ORF">RDB_LOCUS93146</name>
</gene>
<feature type="transmembrane region" description="Helical" evidence="6">
    <location>
        <begin position="184"/>
        <end position="203"/>
    </location>
</feature>
<feature type="transmembrane region" description="Helical" evidence="6">
    <location>
        <begin position="357"/>
        <end position="376"/>
    </location>
</feature>
<dbReference type="GO" id="GO:0022857">
    <property type="term" value="F:transmembrane transporter activity"/>
    <property type="evidence" value="ECO:0007669"/>
    <property type="project" value="InterPro"/>
</dbReference>
<feature type="transmembrane region" description="Helical" evidence="6">
    <location>
        <begin position="278"/>
        <end position="300"/>
    </location>
</feature>
<protein>
    <submittedName>
        <fullName evidence="7">Uncharacterized protein</fullName>
    </submittedName>
</protein>
<organism evidence="7 8">
    <name type="scientific">Rhizoctonia solani</name>
    <dbReference type="NCBI Taxonomy" id="456999"/>
    <lineage>
        <taxon>Eukaryota</taxon>
        <taxon>Fungi</taxon>
        <taxon>Dikarya</taxon>
        <taxon>Basidiomycota</taxon>
        <taxon>Agaricomycotina</taxon>
        <taxon>Agaricomycetes</taxon>
        <taxon>Cantharellales</taxon>
        <taxon>Ceratobasidiaceae</taxon>
        <taxon>Rhizoctonia</taxon>
    </lineage>
</organism>
<evidence type="ECO:0000256" key="4">
    <source>
        <dbReference type="ARBA" id="ARBA00023136"/>
    </source>
</evidence>
<evidence type="ECO:0000313" key="8">
    <source>
        <dbReference type="Proteomes" id="UP000663846"/>
    </source>
</evidence>
<dbReference type="PANTHER" id="PTHR23507:SF1">
    <property type="entry name" value="FI18259P1-RELATED"/>
    <property type="match status" value="1"/>
</dbReference>
<feature type="transmembrane region" description="Helical" evidence="6">
    <location>
        <begin position="209"/>
        <end position="237"/>
    </location>
</feature>
<reference evidence="7" key="1">
    <citation type="submission" date="2021-01" db="EMBL/GenBank/DDBJ databases">
        <authorList>
            <person name="Kaushik A."/>
        </authorList>
    </citation>
    <scope>NUCLEOTIDE SEQUENCE</scope>
    <source>
        <strain evidence="7">AG1-1C</strain>
    </source>
</reference>
<keyword evidence="4 6" id="KW-0472">Membrane</keyword>
<evidence type="ECO:0000256" key="6">
    <source>
        <dbReference type="SAM" id="Phobius"/>
    </source>
</evidence>
<dbReference type="SUPFAM" id="SSF103473">
    <property type="entry name" value="MFS general substrate transporter"/>
    <property type="match status" value="1"/>
</dbReference>
<comment type="subcellular location">
    <subcellularLocation>
        <location evidence="1">Membrane</location>
        <topology evidence="1">Multi-pass membrane protein</topology>
    </subcellularLocation>
</comment>
<feature type="region of interest" description="Disordered" evidence="5">
    <location>
        <begin position="492"/>
        <end position="516"/>
    </location>
</feature>
<keyword evidence="3 6" id="KW-1133">Transmembrane helix</keyword>
<evidence type="ECO:0000256" key="1">
    <source>
        <dbReference type="ARBA" id="ARBA00004141"/>
    </source>
</evidence>
<evidence type="ECO:0000256" key="5">
    <source>
        <dbReference type="SAM" id="MobiDB-lite"/>
    </source>
</evidence>
<accession>A0A8H3AL60</accession>
<proteinExistence type="predicted"/>
<dbReference type="GO" id="GO:0016020">
    <property type="term" value="C:membrane"/>
    <property type="evidence" value="ECO:0007669"/>
    <property type="project" value="UniProtKB-SubCell"/>
</dbReference>
<name>A0A8H3AL60_9AGAM</name>
<dbReference type="Gene3D" id="1.20.1250.20">
    <property type="entry name" value="MFS general substrate transporter like domains"/>
    <property type="match status" value="1"/>
</dbReference>
<dbReference type="PANTHER" id="PTHR23507">
    <property type="entry name" value="ZGC:174356"/>
    <property type="match status" value="1"/>
</dbReference>
<evidence type="ECO:0000256" key="3">
    <source>
        <dbReference type="ARBA" id="ARBA00022989"/>
    </source>
</evidence>
<keyword evidence="2 6" id="KW-0812">Transmembrane</keyword>
<dbReference type="EMBL" id="CAJMWS010000323">
    <property type="protein sequence ID" value="CAE6424241.1"/>
    <property type="molecule type" value="Genomic_DNA"/>
</dbReference>